<comment type="caution">
    <text evidence="3">The sequence shown here is derived from an EMBL/GenBank/DDBJ whole genome shotgun (WGS) entry which is preliminary data.</text>
</comment>
<reference evidence="3 4" key="1">
    <citation type="journal article" date="2018" name="Gigascience">
        <title>Genomes of trombidid mites reveal novel predicted allergens and laterally-transferred genes associated with secondary metabolism.</title>
        <authorList>
            <person name="Dong X."/>
            <person name="Chaisiri K."/>
            <person name="Xia D."/>
            <person name="Armstrong S.D."/>
            <person name="Fang Y."/>
            <person name="Donnelly M.J."/>
            <person name="Kadowaki T."/>
            <person name="McGarry J.W."/>
            <person name="Darby A.C."/>
            <person name="Makepeace B.L."/>
        </authorList>
    </citation>
    <scope>NUCLEOTIDE SEQUENCE [LARGE SCALE GENOMIC DNA]</scope>
    <source>
        <strain evidence="3">UoL-UT</strain>
    </source>
</reference>
<name>A0A443SJ30_9ACAR</name>
<keyword evidence="2" id="KW-0315">Glutamine amidotransferase</keyword>
<dbReference type="Gene3D" id="3.40.50.2020">
    <property type="match status" value="1"/>
</dbReference>
<dbReference type="AlphaFoldDB" id="A0A443SJ30"/>
<keyword evidence="1" id="KW-0808">Transferase</keyword>
<dbReference type="PANTHER" id="PTHR11907">
    <property type="entry name" value="AMIDOPHOSPHORIBOSYLTRANSFERASE"/>
    <property type="match status" value="1"/>
</dbReference>
<organism evidence="3 4">
    <name type="scientific">Leptotrombidium deliense</name>
    <dbReference type="NCBI Taxonomy" id="299467"/>
    <lineage>
        <taxon>Eukaryota</taxon>
        <taxon>Metazoa</taxon>
        <taxon>Ecdysozoa</taxon>
        <taxon>Arthropoda</taxon>
        <taxon>Chelicerata</taxon>
        <taxon>Arachnida</taxon>
        <taxon>Acari</taxon>
        <taxon>Acariformes</taxon>
        <taxon>Trombidiformes</taxon>
        <taxon>Prostigmata</taxon>
        <taxon>Anystina</taxon>
        <taxon>Parasitengona</taxon>
        <taxon>Trombiculoidea</taxon>
        <taxon>Trombiculidae</taxon>
        <taxon>Leptotrombidium</taxon>
    </lineage>
</organism>
<evidence type="ECO:0000313" key="3">
    <source>
        <dbReference type="EMBL" id="RWS27534.1"/>
    </source>
</evidence>
<dbReference type="SUPFAM" id="SSF53271">
    <property type="entry name" value="PRTase-like"/>
    <property type="match status" value="1"/>
</dbReference>
<dbReference type="VEuPathDB" id="VectorBase:LDEU004506"/>
<dbReference type="Proteomes" id="UP000288716">
    <property type="component" value="Unassembled WGS sequence"/>
</dbReference>
<dbReference type="EMBL" id="NCKV01001947">
    <property type="protein sequence ID" value="RWS27534.1"/>
    <property type="molecule type" value="Genomic_DNA"/>
</dbReference>
<evidence type="ECO:0000313" key="4">
    <source>
        <dbReference type="Proteomes" id="UP000288716"/>
    </source>
</evidence>
<evidence type="ECO:0000256" key="1">
    <source>
        <dbReference type="ARBA" id="ARBA00022679"/>
    </source>
</evidence>
<sequence>MGINIPTKEELIANQYNARELAHYLGAASLVHLSVEGLLKSVQSGIKSNDEKKPVGHCTACLTGCYPVPLDF</sequence>
<dbReference type="Gene3D" id="3.60.20.10">
    <property type="entry name" value="Glutamine Phosphoribosylpyrophosphate, subunit 1, domain 1"/>
    <property type="match status" value="1"/>
</dbReference>
<gene>
    <name evidence="3" type="ORF">B4U80_09431</name>
</gene>
<evidence type="ECO:0000256" key="2">
    <source>
        <dbReference type="ARBA" id="ARBA00022962"/>
    </source>
</evidence>
<dbReference type="InterPro" id="IPR029057">
    <property type="entry name" value="PRTase-like"/>
</dbReference>
<accession>A0A443SJ30</accession>
<dbReference type="OrthoDB" id="191723at2759"/>
<dbReference type="InterPro" id="IPR029055">
    <property type="entry name" value="Ntn_hydrolases_N"/>
</dbReference>
<protein>
    <submittedName>
        <fullName evidence="3">Uncharacterized protein</fullName>
    </submittedName>
</protein>
<dbReference type="GO" id="GO:0016740">
    <property type="term" value="F:transferase activity"/>
    <property type="evidence" value="ECO:0007669"/>
    <property type="project" value="UniProtKB-KW"/>
</dbReference>
<proteinExistence type="predicted"/>
<keyword evidence="4" id="KW-1185">Reference proteome</keyword>
<dbReference type="STRING" id="299467.A0A443SJ30"/>